<dbReference type="Gene3D" id="2.60.120.40">
    <property type="match status" value="1"/>
</dbReference>
<feature type="compositionally biased region" description="Polar residues" evidence="21">
    <location>
        <begin position="686"/>
        <end position="706"/>
    </location>
</feature>
<feature type="region of interest" description="Disordered" evidence="21">
    <location>
        <begin position="1"/>
        <end position="51"/>
    </location>
</feature>
<evidence type="ECO:0000256" key="17">
    <source>
        <dbReference type="ARBA" id="ARBA00078232"/>
    </source>
</evidence>
<evidence type="ECO:0000256" key="10">
    <source>
        <dbReference type="ARBA" id="ARBA00022837"/>
    </source>
</evidence>
<dbReference type="InterPro" id="IPR001073">
    <property type="entry name" value="C1q_dom"/>
</dbReference>
<dbReference type="PROSITE" id="PS50871">
    <property type="entry name" value="C1Q"/>
    <property type="match status" value="1"/>
</dbReference>
<evidence type="ECO:0000256" key="21">
    <source>
        <dbReference type="SAM" id="MobiDB-lite"/>
    </source>
</evidence>
<gene>
    <name evidence="23" type="ORF">J0S82_012365</name>
</gene>
<evidence type="ECO:0000256" key="9">
    <source>
        <dbReference type="ARBA" id="ARBA00022782"/>
    </source>
</evidence>
<dbReference type="GO" id="GO:0030154">
    <property type="term" value="P:cell differentiation"/>
    <property type="evidence" value="ECO:0007669"/>
    <property type="project" value="UniProtKB-KW"/>
</dbReference>
<dbReference type="GO" id="GO:0046872">
    <property type="term" value="F:metal ion binding"/>
    <property type="evidence" value="ECO:0007669"/>
    <property type="project" value="UniProtKB-KW"/>
</dbReference>
<feature type="compositionally biased region" description="Polar residues" evidence="21">
    <location>
        <begin position="439"/>
        <end position="454"/>
    </location>
</feature>
<comment type="subcellular location">
    <subcellularLocation>
        <location evidence="1">Cell membrane</location>
        <topology evidence="1">Peripheral membrane protein</topology>
    </subcellularLocation>
    <subcellularLocation>
        <location evidence="2">Cytoplasm</location>
    </subcellularLocation>
</comment>
<comment type="similarity">
    <text evidence="3">Belongs to the caprin family.</text>
</comment>
<feature type="compositionally biased region" description="Basic and acidic residues" evidence="21">
    <location>
        <begin position="424"/>
        <end position="433"/>
    </location>
</feature>
<keyword evidence="24" id="KW-1185">Reference proteome</keyword>
<keyword evidence="5" id="KW-0963">Cytoplasm</keyword>
<evidence type="ECO:0000256" key="14">
    <source>
        <dbReference type="ARBA" id="ARBA00059021"/>
    </source>
</evidence>
<feature type="compositionally biased region" description="Polar residues" evidence="21">
    <location>
        <begin position="1"/>
        <end position="14"/>
    </location>
</feature>
<evidence type="ECO:0000256" key="2">
    <source>
        <dbReference type="ARBA" id="ARBA00004496"/>
    </source>
</evidence>
<evidence type="ECO:0000256" key="13">
    <source>
        <dbReference type="ARBA" id="ARBA00023193"/>
    </source>
</evidence>
<organism evidence="23 24">
    <name type="scientific">Galemys pyrenaicus</name>
    <name type="common">Iberian desman</name>
    <name type="synonym">Pyrenean desman</name>
    <dbReference type="NCBI Taxonomy" id="202257"/>
    <lineage>
        <taxon>Eukaryota</taxon>
        <taxon>Metazoa</taxon>
        <taxon>Chordata</taxon>
        <taxon>Craniata</taxon>
        <taxon>Vertebrata</taxon>
        <taxon>Euteleostomi</taxon>
        <taxon>Mammalia</taxon>
        <taxon>Eutheria</taxon>
        <taxon>Laurasiatheria</taxon>
        <taxon>Eulipotyphla</taxon>
        <taxon>Talpidae</taxon>
        <taxon>Galemys</taxon>
    </lineage>
</organism>
<dbReference type="AlphaFoldDB" id="A0A8J6DLM5"/>
<feature type="compositionally biased region" description="Polar residues" evidence="21">
    <location>
        <begin position="831"/>
        <end position="840"/>
    </location>
</feature>
<dbReference type="Pfam" id="PF00386">
    <property type="entry name" value="C1q"/>
    <property type="match status" value="1"/>
</dbReference>
<evidence type="ECO:0000256" key="20">
    <source>
        <dbReference type="SAM" id="Coils"/>
    </source>
</evidence>
<dbReference type="Pfam" id="PF12287">
    <property type="entry name" value="Caprin-1_C"/>
    <property type="match status" value="1"/>
</dbReference>
<reference evidence="23" key="1">
    <citation type="journal article" date="2021" name="Evol. Appl.">
        <title>The genome of the Pyrenean desman and the effects of bottlenecks and inbreeding on the genomic landscape of an endangered species.</title>
        <authorList>
            <person name="Escoda L."/>
            <person name="Castresana J."/>
        </authorList>
    </citation>
    <scope>NUCLEOTIDE SEQUENCE</scope>
    <source>
        <strain evidence="23">IBE-C5619</strain>
    </source>
</reference>
<evidence type="ECO:0000256" key="8">
    <source>
        <dbReference type="ARBA" id="ARBA00022723"/>
    </source>
</evidence>
<dbReference type="InterPro" id="IPR008983">
    <property type="entry name" value="Tumour_necrosis_fac-like_dom"/>
</dbReference>
<dbReference type="GO" id="GO:0005737">
    <property type="term" value="C:cytoplasm"/>
    <property type="evidence" value="ECO:0007669"/>
    <property type="project" value="UniProtKB-SubCell"/>
</dbReference>
<dbReference type="InterPro" id="IPR022070">
    <property type="entry name" value="Caprin-1_C"/>
</dbReference>
<feature type="compositionally biased region" description="Polar residues" evidence="21">
    <location>
        <begin position="729"/>
        <end position="743"/>
    </location>
</feature>
<keyword evidence="13" id="KW-0652">Protein synthesis inhibitor</keyword>
<dbReference type="GO" id="GO:0005886">
    <property type="term" value="C:plasma membrane"/>
    <property type="evidence" value="ECO:0007669"/>
    <property type="project" value="UniProtKB-SubCell"/>
</dbReference>
<dbReference type="SMART" id="SM00110">
    <property type="entry name" value="C1Q"/>
    <property type="match status" value="1"/>
</dbReference>
<evidence type="ECO:0000256" key="11">
    <source>
        <dbReference type="ARBA" id="ARBA00022884"/>
    </source>
</evidence>
<evidence type="ECO:0000256" key="12">
    <source>
        <dbReference type="ARBA" id="ARBA00023136"/>
    </source>
</evidence>
<evidence type="ECO:0000256" key="7">
    <source>
        <dbReference type="ARBA" id="ARBA00022604"/>
    </source>
</evidence>
<keyword evidence="6" id="KW-0597">Phosphoprotein</keyword>
<keyword evidence="10" id="KW-0106">Calcium</keyword>
<dbReference type="SUPFAM" id="SSF49842">
    <property type="entry name" value="TNF-like"/>
    <property type="match status" value="1"/>
</dbReference>
<dbReference type="OrthoDB" id="10062814at2759"/>
<evidence type="ECO:0000259" key="22">
    <source>
        <dbReference type="PROSITE" id="PS50871"/>
    </source>
</evidence>
<feature type="compositionally biased region" description="Polar residues" evidence="21">
    <location>
        <begin position="361"/>
        <end position="370"/>
    </location>
</feature>
<dbReference type="PANTHER" id="PTHR22922">
    <property type="entry name" value="GPI-ANCHORED PROTEIN P137"/>
    <property type="match status" value="1"/>
</dbReference>
<dbReference type="Proteomes" id="UP000700334">
    <property type="component" value="Unassembled WGS sequence"/>
</dbReference>
<evidence type="ECO:0000256" key="18">
    <source>
        <dbReference type="ARBA" id="ARBA00080108"/>
    </source>
</evidence>
<keyword evidence="9" id="KW-0221">Differentiation</keyword>
<evidence type="ECO:0000256" key="15">
    <source>
        <dbReference type="ARBA" id="ARBA00064065"/>
    </source>
</evidence>
<feature type="region of interest" description="Disordered" evidence="21">
    <location>
        <begin position="788"/>
        <end position="807"/>
    </location>
</feature>
<evidence type="ECO:0000256" key="6">
    <source>
        <dbReference type="ARBA" id="ARBA00022553"/>
    </source>
</evidence>
<feature type="domain" description="C1q" evidence="22">
    <location>
        <begin position="930"/>
        <end position="1064"/>
    </location>
</feature>
<keyword evidence="11" id="KW-0694">RNA-binding</keyword>
<protein>
    <recommendedName>
        <fullName evidence="16">Caprin-2</fullName>
    </recommendedName>
    <alternativeName>
        <fullName evidence="18">C1q domain-containing protein 1</fullName>
    </alternativeName>
    <alternativeName>
        <fullName evidence="17">Cytoplasmic activation/proliferation-associated protein 2</fullName>
    </alternativeName>
    <alternativeName>
        <fullName evidence="19">RNA granule protein 140</fullName>
    </alternativeName>
</protein>
<evidence type="ECO:0000256" key="3">
    <source>
        <dbReference type="ARBA" id="ARBA00007950"/>
    </source>
</evidence>
<comment type="caution">
    <text evidence="23">The sequence shown here is derived from an EMBL/GenBank/DDBJ whole genome shotgun (WGS) entry which is preliminary data.</text>
</comment>
<sequence>MVRLSSSPFGYQSPSGASEEGSEGDMKSVKPPVNHSERGESRPLSPLPSALTAQVSPSQAYETYIDNGLICLKHKIRNIEKKKLKLEDYKDRLKNGEHLNPDQLEAVEKYEEVLHNLEFAKELQKTFSGLSQDLLKAQKKAQRREHILKLEAEKKKLRTILQVQYVLQNLAREHVQKDFQGGLNGAMYLPLRELDYLIQFSKLTCPERNENLSVEDQMEQSSLYFWDLLEGSEKAVVGTTYKHMKDLLSKLLNSGYFESIPVPKNGKEKEILLEEEMIIKSDKKKQLLKTESVTESESLMEHAQPEIQPQEFLNRRYMAEVDYSGKQDEQSWDADYARKPNLPKCWDLLTQPDGPEKKQESFQSWESSPEPQEVLKPTVALKQRKQEVPKFSSTLQEPEKTKDVSKPTPPPNQWEPGILAPKEQVQEEQKQDPPKTWPVQLQNELDPQKQTTKPWTPVRSEQEVATSWTPPLCEQRDSRQPESLAPWESRVESQQYTLPPSRISSKSWGIAPASLLPCDQLLHRKLSAEPKDVPIPTPQPGGSSSTLLKDPVSRKEKLQDLMTQIQGTCNFMQESVLDFEKPSSAIPSSQPPSTTPGSQVASTEQSLSSQSDFLQEPLQAAAPPVTGNSHAFLVTTHQASSGSETAFPTAEAPEAAVPPTTQPSALTSPNPPVTEGCEQGFRSPAASGSSVATDTTPFQAMQTVFNVNAPLPPSRQEQEMKASPYPADCSQSFTTASTQTPPQGQLPATYLEPPTLPQEPAVGYPEGAVQVSGSLAFYPTQPSVFPRPSQPFVSSRGPGRGCPRGGRLLLTNSYRSPGGYKGFDTYRGPPSVSNGNYSQLQSQAREYSGIPYSQRDHFQQCYKRGGTSGGPRANSRAGWSDSSQMSSPERDIETFNSSDSGHGDSRSMTPVDVPTTGPTAVLPVHVYPLPQQMRVAFSAARTSNLAPGTLDQPIVFDLLLNNLGETFDLQLGRFHCPVNGTYVFIFHMLKLAVNVPLYVNLMKNEEVLVSAYANDGAPDHETASNHAVLQLFQGDQIWLRLHRGAIYGSSWKYSTFSGYLLYQD</sequence>
<keyword evidence="7" id="KW-0341">Growth regulation</keyword>
<evidence type="ECO:0000256" key="19">
    <source>
        <dbReference type="ARBA" id="ARBA00081559"/>
    </source>
</evidence>
<feature type="region of interest" description="Disordered" evidence="21">
    <location>
        <begin position="574"/>
        <end position="764"/>
    </location>
</feature>
<dbReference type="GO" id="GO:0017148">
    <property type="term" value="P:negative regulation of translation"/>
    <property type="evidence" value="ECO:0007669"/>
    <property type="project" value="UniProtKB-KW"/>
</dbReference>
<keyword evidence="20" id="KW-0175">Coiled coil</keyword>
<feature type="compositionally biased region" description="Low complexity" evidence="21">
    <location>
        <begin position="644"/>
        <end position="663"/>
    </location>
</feature>
<dbReference type="FunFam" id="2.60.120.40:FF:000003">
    <property type="entry name" value="caprin-2 isoform X1"/>
    <property type="match status" value="1"/>
</dbReference>
<keyword evidence="8" id="KW-0479">Metal-binding</keyword>
<feature type="region of interest" description="Disordered" evidence="21">
    <location>
        <begin position="820"/>
        <end position="840"/>
    </location>
</feature>
<dbReference type="InterPro" id="IPR028816">
    <property type="entry name" value="Caprin"/>
</dbReference>
<feature type="region of interest" description="Disordered" evidence="21">
    <location>
        <begin position="345"/>
        <end position="503"/>
    </location>
</feature>
<feature type="region of interest" description="Disordered" evidence="21">
    <location>
        <begin position="527"/>
        <end position="555"/>
    </location>
</feature>
<keyword evidence="4" id="KW-1003">Cell membrane</keyword>
<dbReference type="InterPro" id="IPR041637">
    <property type="entry name" value="Caprin-1_dimer"/>
</dbReference>
<evidence type="ECO:0000313" key="23">
    <source>
        <dbReference type="EMBL" id="KAG8512270.1"/>
    </source>
</evidence>
<dbReference type="GO" id="GO:0003723">
    <property type="term" value="F:RNA binding"/>
    <property type="evidence" value="ECO:0007669"/>
    <property type="project" value="UniProtKB-KW"/>
</dbReference>
<dbReference type="PRINTS" id="PR00007">
    <property type="entry name" value="COMPLEMNTC1Q"/>
</dbReference>
<keyword evidence="12" id="KW-0472">Membrane</keyword>
<dbReference type="Pfam" id="PF18293">
    <property type="entry name" value="Caprin-1_dimer"/>
    <property type="match status" value="1"/>
</dbReference>
<evidence type="ECO:0000256" key="1">
    <source>
        <dbReference type="ARBA" id="ARBA00004202"/>
    </source>
</evidence>
<feature type="region of interest" description="Disordered" evidence="21">
    <location>
        <begin position="861"/>
        <end position="915"/>
    </location>
</feature>
<comment type="function">
    <text evidence="14">Promotes phosphorylation of the Wnt coreceptor LRP6, leading to increased activity of the canonical Wnt signaling pathway. Facilitates constitutive LRP6 phosphorylation by CDK14/CCNY during G2/M stage of the cell cycle, which may potentiate cells for Wnt signaling. May regulate the transport and translation of mRNAs, modulating for instance the expression of proteins involved in synaptic plasticity in neurons. Involved in regulation of growth as erythroblasts shift from a highly proliferative state towards their terminal phase of differentiation. May be involved in apoptosis.</text>
</comment>
<dbReference type="GO" id="GO:0090263">
    <property type="term" value="P:positive regulation of canonical Wnt signaling pathway"/>
    <property type="evidence" value="ECO:0007669"/>
    <property type="project" value="TreeGrafter"/>
</dbReference>
<accession>A0A8J6DLM5</accession>
<dbReference type="GO" id="GO:0005102">
    <property type="term" value="F:signaling receptor binding"/>
    <property type="evidence" value="ECO:0007669"/>
    <property type="project" value="TreeGrafter"/>
</dbReference>
<comment type="subunit">
    <text evidence="15">Homotrimer; via C1q domain. Found in a complex with LRP6, CCNY and CDK14 during G2/M stage; CAPRIN2 functions as a scaffold for the complex by binding to CCNY via its N terminus and to CDK14 via its C terminus. Interacts with LRP5. Interacts with LRP6.</text>
</comment>
<feature type="compositionally biased region" description="Polar residues" evidence="21">
    <location>
        <begin position="492"/>
        <end position="503"/>
    </location>
</feature>
<feature type="compositionally biased region" description="Polar residues" evidence="21">
    <location>
        <begin position="600"/>
        <end position="613"/>
    </location>
</feature>
<dbReference type="PANTHER" id="PTHR22922:SF5">
    <property type="entry name" value="CAPRIN-2"/>
    <property type="match status" value="1"/>
</dbReference>
<name>A0A8J6DLM5_GALPY</name>
<evidence type="ECO:0000256" key="4">
    <source>
        <dbReference type="ARBA" id="ARBA00022475"/>
    </source>
</evidence>
<evidence type="ECO:0000313" key="24">
    <source>
        <dbReference type="Proteomes" id="UP000700334"/>
    </source>
</evidence>
<dbReference type="EMBL" id="JAGFMF010011800">
    <property type="protein sequence ID" value="KAG8512270.1"/>
    <property type="molecule type" value="Genomic_DNA"/>
</dbReference>
<evidence type="ECO:0000256" key="5">
    <source>
        <dbReference type="ARBA" id="ARBA00022490"/>
    </source>
</evidence>
<evidence type="ECO:0000256" key="16">
    <source>
        <dbReference type="ARBA" id="ARBA00067331"/>
    </source>
</evidence>
<feature type="coiled-coil region" evidence="20">
    <location>
        <begin position="72"/>
        <end position="140"/>
    </location>
</feature>
<proteinExistence type="inferred from homology"/>